<dbReference type="VEuPathDB" id="PlasmoDB:PVW1_000007200"/>
<keyword evidence="1" id="KW-0812">Transmembrane</keyword>
<dbReference type="OrthoDB" id="389387at2759"/>
<dbReference type="VEuPathDB" id="PlasmoDB:PVP01_0840200"/>
<dbReference type="Pfam" id="PF12420">
    <property type="entry name" value="DUF3671"/>
    <property type="match status" value="1"/>
</dbReference>
<dbReference type="Proteomes" id="UP000220605">
    <property type="component" value="Chromosome 8"/>
</dbReference>
<dbReference type="EMBL" id="LT635619">
    <property type="protein sequence ID" value="VUZ95550.1"/>
    <property type="molecule type" value="Genomic_DNA"/>
</dbReference>
<dbReference type="InterPro" id="IPR022139">
    <property type="entry name" value="Fam-L/Fam-M-like_plasmodium"/>
</dbReference>
<dbReference type="AlphaFoldDB" id="A0A564ZV22"/>
<feature type="transmembrane region" description="Helical" evidence="1">
    <location>
        <begin position="165"/>
        <end position="186"/>
    </location>
</feature>
<accession>A0A564ZV22</accession>
<evidence type="ECO:0000313" key="2">
    <source>
        <dbReference type="EMBL" id="VUZ95550.1"/>
    </source>
</evidence>
<reference evidence="3" key="1">
    <citation type="submission" date="2016-07" db="EMBL/GenBank/DDBJ databases">
        <authorList>
            <consortium name="Pathogen Informatics"/>
        </authorList>
    </citation>
    <scope>NUCLEOTIDE SEQUENCE [LARGE SCALE GENOMIC DNA]</scope>
</reference>
<feature type="transmembrane region" description="Helical" evidence="1">
    <location>
        <begin position="12"/>
        <end position="31"/>
    </location>
</feature>
<protein>
    <recommendedName>
        <fullName evidence="4">Variable surface protein Vir35</fullName>
    </recommendedName>
</protein>
<dbReference type="VEuPathDB" id="PlasmoDB:PVPAM_000025100"/>
<keyword evidence="1" id="KW-0472">Membrane</keyword>
<proteinExistence type="predicted"/>
<evidence type="ECO:0008006" key="4">
    <source>
        <dbReference type="Google" id="ProtNLM"/>
    </source>
</evidence>
<name>A0A564ZV22_PLAVI</name>
<sequence length="293" mass="34587">MMLLKSYNFNDKIKFIVPFKIITFLIIIWIIETNNDVSTYGNHIHNKFKHDGTCNASSNRLLAKRDIHKNIKYNSHRENSYDNRIYKNINYENDKPTYGYLKKGINNLESYKKDYNRRYATKKGLAKLDCYYEKKLFDKIDEMYEFSKNAKNSKKYLRKKLYKEFGYLRIFFSLLSLLGIIFYVLFSKIGPFTNHCFNNCSKHHNVSGASSKTIKEIHAAKSIELFPMSSTTFDAINILHDLFFIILSISVITVTIFTFIKVIKYQRLKAGKGKMNLKEYCQFCKDLINNKIN</sequence>
<evidence type="ECO:0000256" key="1">
    <source>
        <dbReference type="SAM" id="Phobius"/>
    </source>
</evidence>
<organism evidence="2 3">
    <name type="scientific">Plasmodium vivax</name>
    <name type="common">malaria parasite P. vivax</name>
    <dbReference type="NCBI Taxonomy" id="5855"/>
    <lineage>
        <taxon>Eukaryota</taxon>
        <taxon>Sar</taxon>
        <taxon>Alveolata</taxon>
        <taxon>Apicomplexa</taxon>
        <taxon>Aconoidasida</taxon>
        <taxon>Haemosporida</taxon>
        <taxon>Plasmodiidae</taxon>
        <taxon>Plasmodium</taxon>
        <taxon>Plasmodium (Plasmodium)</taxon>
    </lineage>
</organism>
<gene>
    <name evidence="2" type="ORF">PVP01_0840200</name>
</gene>
<feature type="transmembrane region" description="Helical" evidence="1">
    <location>
        <begin position="242"/>
        <end position="263"/>
    </location>
</feature>
<evidence type="ECO:0000313" key="3">
    <source>
        <dbReference type="Proteomes" id="UP000220605"/>
    </source>
</evidence>
<keyword evidence="1" id="KW-1133">Transmembrane helix</keyword>